<accession>A0A845DKX0</accession>
<keyword evidence="2" id="KW-0521">NADP</keyword>
<dbReference type="PANTHER" id="PTHR10491">
    <property type="entry name" value="DTDP-4-DEHYDRORHAMNOSE REDUCTASE"/>
    <property type="match status" value="1"/>
</dbReference>
<dbReference type="InterPro" id="IPR036291">
    <property type="entry name" value="NAD(P)-bd_dom_sf"/>
</dbReference>
<dbReference type="PANTHER" id="PTHR10491:SF4">
    <property type="entry name" value="METHIONINE ADENOSYLTRANSFERASE 2 SUBUNIT BETA"/>
    <property type="match status" value="1"/>
</dbReference>
<dbReference type="GO" id="GO:0008831">
    <property type="term" value="F:dTDP-4-dehydrorhamnose reductase activity"/>
    <property type="evidence" value="ECO:0007669"/>
    <property type="project" value="UniProtKB-EC"/>
</dbReference>
<sequence>MKTLIIGSNGLLGHYLVDVFSDWDSVAWDRNDCDVTNIKEMEKKIQNLLPTVIINATGYTQVDKAEQEIQQATMLNTTVVQALSAIAHSIDAVFVHYSTDYVFDGTRKDGYSEEDFPTDTPMNVYGATKLNGEVAVFENAPQSYLIRTQWLFGLYGKDFIDTMLSLQGKKQVSVVNDQYGVPTYARDVAEATKQLIAKKHSYGVYHIVNEGGPVTWYDYARFIFETYRHSTKESIPSVTPTTTQETVQYGTKARRPQFSLLKNTKYPALRHWHEPVKEHILSVTEQ</sequence>
<comment type="function">
    <text evidence="2">Catalyzes the reduction of dTDP-6-deoxy-L-lyxo-4-hexulose to yield dTDP-L-rhamnose.</text>
</comment>
<evidence type="ECO:0000256" key="2">
    <source>
        <dbReference type="RuleBase" id="RU364082"/>
    </source>
</evidence>
<dbReference type="GO" id="GO:0019305">
    <property type="term" value="P:dTDP-rhamnose biosynthetic process"/>
    <property type="evidence" value="ECO:0007669"/>
    <property type="project" value="UniProtKB-UniPathway"/>
</dbReference>
<dbReference type="Gene3D" id="3.40.50.720">
    <property type="entry name" value="NAD(P)-binding Rossmann-like Domain"/>
    <property type="match status" value="1"/>
</dbReference>
<organism evidence="4 5">
    <name type="scientific">Candidatus Spechtbacteria bacterium SB0662_bin_43</name>
    <dbReference type="NCBI Taxonomy" id="2604897"/>
    <lineage>
        <taxon>Bacteria</taxon>
        <taxon>Candidatus Spechtiibacteriota</taxon>
    </lineage>
</organism>
<dbReference type="SUPFAM" id="SSF51735">
    <property type="entry name" value="NAD(P)-binding Rossmann-fold domains"/>
    <property type="match status" value="1"/>
</dbReference>
<name>A0A845DKX0_9BACT</name>
<dbReference type="CDD" id="cd05254">
    <property type="entry name" value="dTDP_HR_like_SDR_e"/>
    <property type="match status" value="1"/>
</dbReference>
<dbReference type="UniPathway" id="UPA00124"/>
<dbReference type="NCBIfam" id="TIGR01214">
    <property type="entry name" value="rmlD"/>
    <property type="match status" value="1"/>
</dbReference>
<dbReference type="GO" id="GO:0005829">
    <property type="term" value="C:cytosol"/>
    <property type="evidence" value="ECO:0007669"/>
    <property type="project" value="TreeGrafter"/>
</dbReference>
<evidence type="ECO:0000259" key="3">
    <source>
        <dbReference type="Pfam" id="PF04321"/>
    </source>
</evidence>
<comment type="caution">
    <text evidence="4">The sequence shown here is derived from an EMBL/GenBank/DDBJ whole genome shotgun (WGS) entry which is preliminary data.</text>
</comment>
<keyword evidence="2 4" id="KW-0560">Oxidoreductase</keyword>
<evidence type="ECO:0000256" key="1">
    <source>
        <dbReference type="ARBA" id="ARBA00010944"/>
    </source>
</evidence>
<dbReference type="Proteomes" id="UP000449092">
    <property type="component" value="Unassembled WGS sequence"/>
</dbReference>
<gene>
    <name evidence="4" type="primary">rfbD</name>
    <name evidence="4" type="ORF">F4X82_00315</name>
</gene>
<dbReference type="AlphaFoldDB" id="A0A845DKX0"/>
<reference evidence="4 5" key="1">
    <citation type="submission" date="2019-09" db="EMBL/GenBank/DDBJ databases">
        <title>Characterisation of the sponge microbiome using genome-centric metagenomics.</title>
        <authorList>
            <person name="Engelberts J.P."/>
            <person name="Robbins S.J."/>
            <person name="De Goeij J.M."/>
            <person name="Aranda M."/>
            <person name="Bell S.C."/>
            <person name="Webster N.S."/>
        </authorList>
    </citation>
    <scope>NUCLEOTIDE SEQUENCE [LARGE SCALE GENOMIC DNA]</scope>
    <source>
        <strain evidence="4">SB0662_bin_43</strain>
    </source>
</reference>
<feature type="domain" description="RmlD-like substrate binding" evidence="3">
    <location>
        <begin position="1"/>
        <end position="280"/>
    </location>
</feature>
<evidence type="ECO:0000313" key="4">
    <source>
        <dbReference type="EMBL" id="MYE37953.1"/>
    </source>
</evidence>
<proteinExistence type="inferred from homology"/>
<dbReference type="EMBL" id="VXOY01000005">
    <property type="protein sequence ID" value="MYE37953.1"/>
    <property type="molecule type" value="Genomic_DNA"/>
</dbReference>
<protein>
    <recommendedName>
        <fullName evidence="2">dTDP-4-dehydrorhamnose reductase</fullName>
        <ecNumber evidence="2">1.1.1.133</ecNumber>
    </recommendedName>
</protein>
<dbReference type="Gene3D" id="3.90.25.10">
    <property type="entry name" value="UDP-galactose 4-epimerase, domain 1"/>
    <property type="match status" value="1"/>
</dbReference>
<comment type="pathway">
    <text evidence="2">Carbohydrate biosynthesis; dTDP-L-rhamnose biosynthesis.</text>
</comment>
<dbReference type="InterPro" id="IPR005913">
    <property type="entry name" value="dTDP_dehydrorham_reduct"/>
</dbReference>
<comment type="similarity">
    <text evidence="1 2">Belongs to the dTDP-4-dehydrorhamnose reductase family.</text>
</comment>
<evidence type="ECO:0000313" key="5">
    <source>
        <dbReference type="Proteomes" id="UP000449092"/>
    </source>
</evidence>
<dbReference type="InterPro" id="IPR029903">
    <property type="entry name" value="RmlD-like-bd"/>
</dbReference>
<dbReference type="Pfam" id="PF04321">
    <property type="entry name" value="RmlD_sub_bind"/>
    <property type="match status" value="1"/>
</dbReference>
<dbReference type="EC" id="1.1.1.133" evidence="2"/>